<dbReference type="AlphaFoldDB" id="A0A7S2GCB2"/>
<dbReference type="PANTHER" id="PTHR12741:SF48">
    <property type="entry name" value="1,3-BETA-GLUCAN SYNTHASE COMPONENT FKS1-RELATED"/>
    <property type="match status" value="1"/>
</dbReference>
<proteinExistence type="predicted"/>
<name>A0A7S2GCB2_9STRA</name>
<dbReference type="GO" id="GO:0046527">
    <property type="term" value="F:glucosyltransferase activity"/>
    <property type="evidence" value="ECO:0007669"/>
    <property type="project" value="TreeGrafter"/>
</dbReference>
<dbReference type="PANTHER" id="PTHR12741">
    <property type="entry name" value="LYST-INTERACTING PROTEIN LIP5 DOPAMINE RESPONSIVE PROTEIN DRG-1"/>
    <property type="match status" value="1"/>
</dbReference>
<organism evidence="2">
    <name type="scientific">Octactis speculum</name>
    <dbReference type="NCBI Taxonomy" id="3111310"/>
    <lineage>
        <taxon>Eukaryota</taxon>
        <taxon>Sar</taxon>
        <taxon>Stramenopiles</taxon>
        <taxon>Ochrophyta</taxon>
        <taxon>Dictyochophyceae</taxon>
        <taxon>Dictyochales</taxon>
        <taxon>Dictyochaceae</taxon>
        <taxon>Octactis</taxon>
    </lineage>
</organism>
<sequence length="317" mass="34976">MRGIDVGIASANKFYEYMPQRQEKGNLFATTLWRTLPSRIALVFDTNTKKPGVNPGKRDFDHPEKRNYDDFNEYFWNCACLTSEAESTIMNWHHDGSHIPAHPFHSKTFLEVWSYGKIAIAFWRVFWFHVLSFQGLFSIANHLIVKEDNVLSGAWITSCCESVGKVAGLLGLVYEVLEWAVGSSLRISVKKLCASSKSSVPREDDRGRGVANARNDGPDSMLLSNPTSLGQSTASGFSAFPHIRDIPRRRGHRGEIPLFCAEIPFVVVPSSAEAAFVNGAQASVEPLGTGLSGETGGVVPLFPVVTEPLVTGFHEIF</sequence>
<evidence type="ECO:0000313" key="2">
    <source>
        <dbReference type="EMBL" id="CAD9443086.1"/>
    </source>
</evidence>
<dbReference type="GO" id="GO:0005886">
    <property type="term" value="C:plasma membrane"/>
    <property type="evidence" value="ECO:0007669"/>
    <property type="project" value="TreeGrafter"/>
</dbReference>
<protein>
    <submittedName>
        <fullName evidence="2">Uncharacterized protein</fullName>
    </submittedName>
</protein>
<accession>A0A7S2GCB2</accession>
<evidence type="ECO:0000256" key="1">
    <source>
        <dbReference type="SAM" id="MobiDB-lite"/>
    </source>
</evidence>
<gene>
    <name evidence="2" type="ORF">DSPE1174_LOCUS18994</name>
</gene>
<feature type="region of interest" description="Disordered" evidence="1">
    <location>
        <begin position="198"/>
        <end position="225"/>
    </location>
</feature>
<reference evidence="2" key="1">
    <citation type="submission" date="2021-01" db="EMBL/GenBank/DDBJ databases">
        <authorList>
            <person name="Corre E."/>
            <person name="Pelletier E."/>
            <person name="Niang G."/>
            <person name="Scheremetjew M."/>
            <person name="Finn R."/>
            <person name="Kale V."/>
            <person name="Holt S."/>
            <person name="Cochrane G."/>
            <person name="Meng A."/>
            <person name="Brown T."/>
            <person name="Cohen L."/>
        </authorList>
    </citation>
    <scope>NUCLEOTIDE SEQUENCE</scope>
    <source>
        <strain evidence="2">CCMP1381</strain>
    </source>
</reference>
<dbReference type="EMBL" id="HBGS01036684">
    <property type="protein sequence ID" value="CAD9443086.1"/>
    <property type="molecule type" value="Transcribed_RNA"/>
</dbReference>